<name>A0AA35QDZ9_9HYPO</name>
<evidence type="ECO:0000313" key="2">
    <source>
        <dbReference type="EMBL" id="CAI6100164.1"/>
    </source>
</evidence>
<protein>
    <submittedName>
        <fullName evidence="2">Uncharacterized protein</fullName>
    </submittedName>
</protein>
<dbReference type="Proteomes" id="UP001160390">
    <property type="component" value="Unassembled WGS sequence"/>
</dbReference>
<evidence type="ECO:0000256" key="1">
    <source>
        <dbReference type="SAM" id="MobiDB-lite"/>
    </source>
</evidence>
<organism evidence="2 3">
    <name type="scientific">Clonostachys chloroleuca</name>
    <dbReference type="NCBI Taxonomy" id="1926264"/>
    <lineage>
        <taxon>Eukaryota</taxon>
        <taxon>Fungi</taxon>
        <taxon>Dikarya</taxon>
        <taxon>Ascomycota</taxon>
        <taxon>Pezizomycotina</taxon>
        <taxon>Sordariomycetes</taxon>
        <taxon>Hypocreomycetidae</taxon>
        <taxon>Hypocreales</taxon>
        <taxon>Bionectriaceae</taxon>
        <taxon>Clonostachys</taxon>
    </lineage>
</organism>
<keyword evidence="3" id="KW-1185">Reference proteome</keyword>
<feature type="compositionally biased region" description="Basic and acidic residues" evidence="1">
    <location>
        <begin position="171"/>
        <end position="185"/>
    </location>
</feature>
<dbReference type="EMBL" id="CABFNP030001338">
    <property type="protein sequence ID" value="CAI6100164.1"/>
    <property type="molecule type" value="Genomic_DNA"/>
</dbReference>
<feature type="compositionally biased region" description="Polar residues" evidence="1">
    <location>
        <begin position="62"/>
        <end position="73"/>
    </location>
</feature>
<feature type="compositionally biased region" description="Basic and acidic residues" evidence="1">
    <location>
        <begin position="117"/>
        <end position="133"/>
    </location>
</feature>
<evidence type="ECO:0000313" key="3">
    <source>
        <dbReference type="Proteomes" id="UP001160390"/>
    </source>
</evidence>
<dbReference type="AlphaFoldDB" id="A0AA35QDZ9"/>
<feature type="compositionally biased region" description="Basic and acidic residues" evidence="1">
    <location>
        <begin position="74"/>
        <end position="93"/>
    </location>
</feature>
<proteinExistence type="predicted"/>
<feature type="region of interest" description="Disordered" evidence="1">
    <location>
        <begin position="44"/>
        <end position="195"/>
    </location>
</feature>
<accession>A0AA35QDZ9</accession>
<gene>
    <name evidence="2" type="ORF">CCHLO57077_00004313</name>
</gene>
<sequence length="195" mass="19881">MYAVAHIGLVVPQESAVGSWAADSLPAPGDRCRSSCVEAGCQGMREAAGGSDGGSVGAVRTRYQSHAPSSSTAESRREVPSSPKTDPEVDRTAGKALALGRRGGGDAAAAAVVGNDHALERKAPDHDGDDQARGDATLGWDEPEAAVGGYARAEEEEGSSSNYGGAATMGRRREDQKSTTMRDGDAAGGREVLAP</sequence>
<reference evidence="2" key="1">
    <citation type="submission" date="2023-01" db="EMBL/GenBank/DDBJ databases">
        <authorList>
            <person name="Piombo E."/>
        </authorList>
    </citation>
    <scope>NUCLEOTIDE SEQUENCE</scope>
</reference>
<comment type="caution">
    <text evidence="2">The sequence shown here is derived from an EMBL/GenBank/DDBJ whole genome shotgun (WGS) entry which is preliminary data.</text>
</comment>